<evidence type="ECO:0000313" key="1">
    <source>
        <dbReference type="EMBL" id="GAA2437023.1"/>
    </source>
</evidence>
<sequence>MNASSELAPAAEIRAYLVDEMNLALRRPGMYGGEIALRLLLRHLLFVERDQDDWTERQPAWEKRGIWTSTGATGAFWWLLPKPHEHDMASVYAEYARARGWLKPDRVLARAEYVTLRAAARPWAGRDRVWTDVTAEFGPPSVQLGGGNRRYGKVLGYLTEDPDDPIVWFHLWNGPEPGAEVTWPPEQEEAVLLAVRFGDGPFGETFTFTPEGRRRKPRGRT</sequence>
<gene>
    <name evidence="1" type="ORF">GCM10010191_59840</name>
</gene>
<reference evidence="1 2" key="1">
    <citation type="journal article" date="2019" name="Int. J. Syst. Evol. Microbiol.">
        <title>The Global Catalogue of Microorganisms (GCM) 10K type strain sequencing project: providing services to taxonomists for standard genome sequencing and annotation.</title>
        <authorList>
            <consortium name="The Broad Institute Genomics Platform"/>
            <consortium name="The Broad Institute Genome Sequencing Center for Infectious Disease"/>
            <person name="Wu L."/>
            <person name="Ma J."/>
        </authorList>
    </citation>
    <scope>NUCLEOTIDE SEQUENCE [LARGE SCALE GENOMIC DNA]</scope>
    <source>
        <strain evidence="1 2">JCM 3325</strain>
    </source>
</reference>
<keyword evidence="2" id="KW-1185">Reference proteome</keyword>
<protein>
    <recommendedName>
        <fullName evidence="3">DUF4132 domain-containing protein</fullName>
    </recommendedName>
</protein>
<dbReference type="Proteomes" id="UP001501231">
    <property type="component" value="Unassembled WGS sequence"/>
</dbReference>
<name>A0ABN3JQJ5_9ACTN</name>
<comment type="caution">
    <text evidence="1">The sequence shown here is derived from an EMBL/GenBank/DDBJ whole genome shotgun (WGS) entry which is preliminary data.</text>
</comment>
<accession>A0ABN3JQJ5</accession>
<dbReference type="RefSeq" id="WP_344593394.1">
    <property type="nucleotide sequence ID" value="NZ_BAAARW010000021.1"/>
</dbReference>
<proteinExistence type="predicted"/>
<evidence type="ECO:0008006" key="3">
    <source>
        <dbReference type="Google" id="ProtNLM"/>
    </source>
</evidence>
<evidence type="ECO:0000313" key="2">
    <source>
        <dbReference type="Proteomes" id="UP001501231"/>
    </source>
</evidence>
<dbReference type="EMBL" id="BAAARW010000021">
    <property type="protein sequence ID" value="GAA2437023.1"/>
    <property type="molecule type" value="Genomic_DNA"/>
</dbReference>
<organism evidence="1 2">
    <name type="scientific">Actinomadura vinacea</name>
    <dbReference type="NCBI Taxonomy" id="115336"/>
    <lineage>
        <taxon>Bacteria</taxon>
        <taxon>Bacillati</taxon>
        <taxon>Actinomycetota</taxon>
        <taxon>Actinomycetes</taxon>
        <taxon>Streptosporangiales</taxon>
        <taxon>Thermomonosporaceae</taxon>
        <taxon>Actinomadura</taxon>
    </lineage>
</organism>